<feature type="region of interest" description="Disordered" evidence="1">
    <location>
        <begin position="148"/>
        <end position="236"/>
    </location>
</feature>
<feature type="compositionally biased region" description="Low complexity" evidence="1">
    <location>
        <begin position="29"/>
        <end position="46"/>
    </location>
</feature>
<dbReference type="RefSeq" id="WP_132006533.1">
    <property type="nucleotide sequence ID" value="NZ_JABUHM010000004.1"/>
</dbReference>
<dbReference type="PANTHER" id="PTHR36911:SF1">
    <property type="entry name" value="LIM ZINC-BINDING DOMAIN-CONTAINING PROTEIN"/>
    <property type="match status" value="1"/>
</dbReference>
<reference evidence="3 4" key="1">
    <citation type="journal article" date="2015" name="Stand. Genomic Sci.">
        <title>Genomic Encyclopedia of Bacterial and Archaeal Type Strains, Phase III: the genomes of soil and plant-associated and newly described type strains.</title>
        <authorList>
            <person name="Whitman W.B."/>
            <person name="Woyke T."/>
            <person name="Klenk H.P."/>
            <person name="Zhou Y."/>
            <person name="Lilburn T.G."/>
            <person name="Beck B.J."/>
            <person name="De Vos P."/>
            <person name="Vandamme P."/>
            <person name="Eisen J.A."/>
            <person name="Garrity G."/>
            <person name="Hugenholtz P."/>
            <person name="Kyrpides N.C."/>
        </authorList>
    </citation>
    <scope>NUCLEOTIDE SEQUENCE [LARGE SCALE GENOMIC DNA]</scope>
    <source>
        <strain evidence="3 4">CV53</strain>
    </source>
</reference>
<feature type="chain" id="PRO_5020232045" evidence="2">
    <location>
        <begin position="28"/>
        <end position="316"/>
    </location>
</feature>
<feature type="compositionally biased region" description="Low complexity" evidence="1">
    <location>
        <begin position="97"/>
        <end position="109"/>
    </location>
</feature>
<accession>A0A4R2BF50</accession>
<dbReference type="PANTHER" id="PTHR36911">
    <property type="entry name" value="LIM ZINC-BINDING DOMAIN-CONTAINING PROTEIN-RELATED"/>
    <property type="match status" value="1"/>
</dbReference>
<feature type="signal peptide" evidence="2">
    <location>
        <begin position="1"/>
        <end position="27"/>
    </location>
</feature>
<dbReference type="Pfam" id="PF09580">
    <property type="entry name" value="Spore_YhcN_YlaJ"/>
    <property type="match status" value="2"/>
</dbReference>
<evidence type="ECO:0000313" key="3">
    <source>
        <dbReference type="EMBL" id="TCN25093.1"/>
    </source>
</evidence>
<name>A0A4R2BF50_9BACI</name>
<comment type="caution">
    <text evidence="3">The sequence shown here is derived from an EMBL/GenBank/DDBJ whole genome shotgun (WGS) entry which is preliminary data.</text>
</comment>
<protein>
    <submittedName>
        <fullName evidence="3">Sporulation lipoprotein YhcN/YlaJ</fullName>
    </submittedName>
</protein>
<feature type="compositionally biased region" description="Low complexity" evidence="1">
    <location>
        <begin position="149"/>
        <end position="164"/>
    </location>
</feature>
<keyword evidence="3" id="KW-0449">Lipoprotein</keyword>
<evidence type="ECO:0000256" key="2">
    <source>
        <dbReference type="SAM" id="SignalP"/>
    </source>
</evidence>
<dbReference type="AlphaFoldDB" id="A0A4R2BF50"/>
<sequence>MMKKGWIMLSSAVLTLGLAGCGGNDNAGGNNNAGENNNGQQVQNQNRPRILNDDRNNRTLRISDRAERQVEKMEEVSDARVIISNNNAYVTVKLGENNNNNGNGTNNGNNGTGAGGGTGTTGTGAGAGTYGTGTGTNGAAGAGRGTGMAAGNNNADRNGNARVNDTFDGNNGNVMENGTVNQSDNGSDGMIDGKGDAGKGNRKNGNGNNNNDGGTNIFGAGNGNNNGANGNNGGDNVDGDTEYSEVSNAFEQRIADQVRKADKRIHKVFVSLDTDLYNRMGTYAEDIRTNRDRDGLFDNFNADMNDFFGRNNNNNR</sequence>
<evidence type="ECO:0000313" key="4">
    <source>
        <dbReference type="Proteomes" id="UP000295689"/>
    </source>
</evidence>
<feature type="compositionally biased region" description="Low complexity" evidence="1">
    <location>
        <begin position="203"/>
        <end position="229"/>
    </location>
</feature>
<feature type="compositionally biased region" description="Polar residues" evidence="1">
    <location>
        <begin position="167"/>
        <end position="186"/>
    </location>
</feature>
<feature type="region of interest" description="Disordered" evidence="1">
    <location>
        <begin position="95"/>
        <end position="117"/>
    </location>
</feature>
<dbReference type="InterPro" id="IPR019076">
    <property type="entry name" value="Spore_lipoprot_YhcN/YlaJ-like"/>
</dbReference>
<proteinExistence type="predicted"/>
<keyword evidence="2" id="KW-0732">Signal</keyword>
<gene>
    <name evidence="3" type="ORF">EV146_106297</name>
</gene>
<dbReference type="EMBL" id="SLVV01000006">
    <property type="protein sequence ID" value="TCN25093.1"/>
    <property type="molecule type" value="Genomic_DNA"/>
</dbReference>
<keyword evidence="4" id="KW-1185">Reference proteome</keyword>
<feature type="region of interest" description="Disordered" evidence="1">
    <location>
        <begin position="29"/>
        <end position="57"/>
    </location>
</feature>
<evidence type="ECO:0000256" key="1">
    <source>
        <dbReference type="SAM" id="MobiDB-lite"/>
    </source>
</evidence>
<dbReference type="PROSITE" id="PS51257">
    <property type="entry name" value="PROKAR_LIPOPROTEIN"/>
    <property type="match status" value="1"/>
</dbReference>
<organism evidence="3 4">
    <name type="scientific">Mesobacillus foraminis</name>
    <dbReference type="NCBI Taxonomy" id="279826"/>
    <lineage>
        <taxon>Bacteria</taxon>
        <taxon>Bacillati</taxon>
        <taxon>Bacillota</taxon>
        <taxon>Bacilli</taxon>
        <taxon>Bacillales</taxon>
        <taxon>Bacillaceae</taxon>
        <taxon>Mesobacillus</taxon>
    </lineage>
</organism>
<dbReference type="Proteomes" id="UP000295689">
    <property type="component" value="Unassembled WGS sequence"/>
</dbReference>